<proteinExistence type="predicted"/>
<feature type="compositionally biased region" description="Basic and acidic residues" evidence="1">
    <location>
        <begin position="229"/>
        <end position="239"/>
    </location>
</feature>
<organism evidence="2 3">
    <name type="scientific">Cytospora chrysosperma</name>
    <name type="common">Cytospora canker fungus</name>
    <name type="synonym">Sphaeria chrysosperma</name>
    <dbReference type="NCBI Taxonomy" id="252740"/>
    <lineage>
        <taxon>Eukaryota</taxon>
        <taxon>Fungi</taxon>
        <taxon>Dikarya</taxon>
        <taxon>Ascomycota</taxon>
        <taxon>Pezizomycotina</taxon>
        <taxon>Sordariomycetes</taxon>
        <taxon>Sordariomycetidae</taxon>
        <taxon>Diaporthales</taxon>
        <taxon>Cytosporaceae</taxon>
        <taxon>Cytospora</taxon>
    </lineage>
</organism>
<evidence type="ECO:0000256" key="1">
    <source>
        <dbReference type="SAM" id="MobiDB-lite"/>
    </source>
</evidence>
<dbReference type="STRING" id="252740.A0A423WLA2"/>
<evidence type="ECO:0000313" key="3">
    <source>
        <dbReference type="Proteomes" id="UP000284375"/>
    </source>
</evidence>
<feature type="region of interest" description="Disordered" evidence="1">
    <location>
        <begin position="205"/>
        <end position="239"/>
    </location>
</feature>
<evidence type="ECO:0000313" key="2">
    <source>
        <dbReference type="EMBL" id="ROW04196.1"/>
    </source>
</evidence>
<name>A0A423WLA2_CYTCH</name>
<gene>
    <name evidence="2" type="ORF">VSDG_01058</name>
</gene>
<protein>
    <submittedName>
        <fullName evidence="2">Uncharacterized protein</fullName>
    </submittedName>
</protein>
<feature type="region of interest" description="Disordered" evidence="1">
    <location>
        <begin position="49"/>
        <end position="102"/>
    </location>
</feature>
<dbReference type="Proteomes" id="UP000284375">
    <property type="component" value="Unassembled WGS sequence"/>
</dbReference>
<comment type="caution">
    <text evidence="2">The sequence shown here is derived from an EMBL/GenBank/DDBJ whole genome shotgun (WGS) entry which is preliminary data.</text>
</comment>
<sequence>MAASSYSSAIPRFLLPQAGRIWQRANLGNRLRSSDLPVVRHASSISRDAKGKPIVLEKPERFNPPSHGARLPNKNRPQQFQHYGGSLSPEDQAAQRRREYPGLPAPEGTWDHWFWHNRALHMTITMGTLAGLALYTLAENFKHTTPFADMLPSSSDYRERPLASLHTLYEVWKLTQLHESTMVAAKRKRTIDDVAKRAEYRKAHGLKPEGSWGKRAARTDADAPPPPEPGKREKWLGIF</sequence>
<dbReference type="AlphaFoldDB" id="A0A423WLA2"/>
<reference evidence="2 3" key="1">
    <citation type="submission" date="2015-09" db="EMBL/GenBank/DDBJ databases">
        <title>Host preference determinants of Valsa canker pathogens revealed by comparative genomics.</title>
        <authorList>
            <person name="Yin Z."/>
            <person name="Huang L."/>
        </authorList>
    </citation>
    <scope>NUCLEOTIDE SEQUENCE [LARGE SCALE GENOMIC DNA]</scope>
    <source>
        <strain evidence="2 3">YSFL</strain>
    </source>
</reference>
<dbReference type="OrthoDB" id="5397827at2759"/>
<keyword evidence="3" id="KW-1185">Reference proteome</keyword>
<accession>A0A423WLA2</accession>
<feature type="compositionally biased region" description="Basic and acidic residues" evidence="1">
    <location>
        <begin position="49"/>
        <end position="61"/>
    </location>
</feature>
<dbReference type="EMBL" id="LJZO01000002">
    <property type="protein sequence ID" value="ROW04196.1"/>
    <property type="molecule type" value="Genomic_DNA"/>
</dbReference>